<dbReference type="Proteomes" id="UP000651452">
    <property type="component" value="Unassembled WGS sequence"/>
</dbReference>
<feature type="compositionally biased region" description="Low complexity" evidence="3">
    <location>
        <begin position="1024"/>
        <end position="1033"/>
    </location>
</feature>
<dbReference type="InterPro" id="IPR017956">
    <property type="entry name" value="AT_hook_DNA-bd_motif"/>
</dbReference>
<feature type="compositionally biased region" description="Acidic residues" evidence="3">
    <location>
        <begin position="317"/>
        <end position="328"/>
    </location>
</feature>
<feature type="compositionally biased region" description="Polar residues" evidence="3">
    <location>
        <begin position="964"/>
        <end position="982"/>
    </location>
</feature>
<feature type="compositionally biased region" description="Low complexity" evidence="3">
    <location>
        <begin position="716"/>
        <end position="728"/>
    </location>
</feature>
<evidence type="ECO:0000313" key="4">
    <source>
        <dbReference type="EMBL" id="KAF9700778.1"/>
    </source>
</evidence>
<dbReference type="GO" id="GO:0005634">
    <property type="term" value="C:nucleus"/>
    <property type="evidence" value="ECO:0007669"/>
    <property type="project" value="InterPro"/>
</dbReference>
<dbReference type="PRINTS" id="PR00930">
    <property type="entry name" value="HIGHMOBLTYIY"/>
</dbReference>
<organism evidence="4 5">
    <name type="scientific">Ascochyta lentis</name>
    <dbReference type="NCBI Taxonomy" id="205686"/>
    <lineage>
        <taxon>Eukaryota</taxon>
        <taxon>Fungi</taxon>
        <taxon>Dikarya</taxon>
        <taxon>Ascomycota</taxon>
        <taxon>Pezizomycotina</taxon>
        <taxon>Dothideomycetes</taxon>
        <taxon>Pleosporomycetidae</taxon>
        <taxon>Pleosporales</taxon>
        <taxon>Pleosporineae</taxon>
        <taxon>Didymellaceae</taxon>
        <taxon>Ascochyta</taxon>
    </lineage>
</organism>
<feature type="compositionally biased region" description="Low complexity" evidence="3">
    <location>
        <begin position="514"/>
        <end position="525"/>
    </location>
</feature>
<dbReference type="PRINTS" id="PR00929">
    <property type="entry name" value="ATHOOK"/>
</dbReference>
<dbReference type="OrthoDB" id="3946221at2759"/>
<feature type="region of interest" description="Disordered" evidence="3">
    <location>
        <begin position="1"/>
        <end position="460"/>
    </location>
</feature>
<name>A0A8H7MM25_9PLEO</name>
<keyword evidence="1" id="KW-0677">Repeat</keyword>
<keyword evidence="5" id="KW-1185">Reference proteome</keyword>
<dbReference type="SMART" id="SM00384">
    <property type="entry name" value="AT_hook"/>
    <property type="match status" value="2"/>
</dbReference>
<proteinExistence type="predicted"/>
<feature type="compositionally biased region" description="Basic residues" evidence="3">
    <location>
        <begin position="150"/>
        <end position="164"/>
    </location>
</feature>
<feature type="compositionally biased region" description="Polar residues" evidence="3">
    <location>
        <begin position="526"/>
        <end position="541"/>
    </location>
</feature>
<feature type="compositionally biased region" description="Basic residues" evidence="3">
    <location>
        <begin position="39"/>
        <end position="48"/>
    </location>
</feature>
<dbReference type="GO" id="GO:0000785">
    <property type="term" value="C:chromatin"/>
    <property type="evidence" value="ECO:0007669"/>
    <property type="project" value="InterPro"/>
</dbReference>
<dbReference type="GO" id="GO:0006355">
    <property type="term" value="P:regulation of DNA-templated transcription"/>
    <property type="evidence" value="ECO:0007669"/>
    <property type="project" value="InterPro"/>
</dbReference>
<feature type="compositionally biased region" description="Acidic residues" evidence="3">
    <location>
        <begin position="745"/>
        <end position="760"/>
    </location>
</feature>
<evidence type="ECO:0000256" key="3">
    <source>
        <dbReference type="SAM" id="MobiDB-lite"/>
    </source>
</evidence>
<feature type="compositionally biased region" description="Basic and acidic residues" evidence="3">
    <location>
        <begin position="1"/>
        <end position="15"/>
    </location>
</feature>
<dbReference type="EMBL" id="RZGK01000003">
    <property type="protein sequence ID" value="KAF9700778.1"/>
    <property type="molecule type" value="Genomic_DNA"/>
</dbReference>
<protein>
    <submittedName>
        <fullName evidence="4">Uncharacterized protein</fullName>
    </submittedName>
</protein>
<evidence type="ECO:0000256" key="1">
    <source>
        <dbReference type="ARBA" id="ARBA00022737"/>
    </source>
</evidence>
<dbReference type="InterPro" id="IPR000116">
    <property type="entry name" value="HMGA"/>
</dbReference>
<keyword evidence="2" id="KW-0238">DNA-binding</keyword>
<feature type="compositionally biased region" description="Low complexity" evidence="3">
    <location>
        <begin position="104"/>
        <end position="120"/>
    </location>
</feature>
<evidence type="ECO:0000313" key="5">
    <source>
        <dbReference type="Proteomes" id="UP000651452"/>
    </source>
</evidence>
<feature type="compositionally biased region" description="Acidic residues" evidence="3">
    <location>
        <begin position="202"/>
        <end position="220"/>
    </location>
</feature>
<sequence length="1206" mass="131436">MVPGKRAELLSEDAAHNYPSSPDPLAISTHENTITSTRKPQHTPRARSRTSSPSKQIRRPSMHEFEMSSPAKSMVLNTPRMGGASPWRIKVTVQAEPESDDENTTSPTVKKVTRTKTTTVPLKDHDAPSPMKRGRGRPRKSDAAGGTPAKPKRKGTPVRRAARSKSRDASVGPTGSSAADIDTDAPPKRKRGRPKKVVQPATEDEETLVVDLLDTQEDNQIDTTPLPTEQLQTVATNVATPQETELSKRLHARKGTPHATNPLAIEISSDEESEASDVLTPATGDEDDARHEQAHACNPTQGATEHEADINYTEPFEHEDDDDEEVEVDNFAFDEGTTRMPDDSTIIDSEGFSIISVDSLPTRSSPPKADENPAASRPNIASIMNREYTDPTAVRQLSREEGAASKSSPGPSRVLPASKPVKSSPAKAQPRHITPAIDNEVPSAPPTLEPARAAPAKIGTPKMGRALTAGVALQGLLDPTRFTPESSQEAAVDRRGSLDDLFRGFSEGSRKQLQEGLRLGEQLAQNQTEPSPSLPKSNASRTEAAPKERPLRTQRKWRTRLLTPEDEQNSGPAEPVASESEVQYPVLAVEEQVNPLPSPTRSEDEGEMSFQVDSIVASVMEEDGEQPAATTSTQNGTSPAQEAPKVNDNEIEEDYSDIWREEGSRVSTSPEPSSTEERALIQEPDLFIDSVPSKPGRSRFQRRNARHVKRDDDTNASQQPSPSQVQAAETVSTSVDKGKAKAVEDAFEEQEDSAASEGSDDTGMFFQSNMPAVFNKKRRDRRQQKTDKLDLSLLLNEGESLQAEPSPEKQPVSTQPNPFLDTPPRFAGFPSSPKKSSPLRRELRSSDLSSNTPSRLHDESTLPLAQSSPFHSRIDGDSMLSTASDQRQILAEMEGVDVTSNSIRVLRDEADEYLDAYTPQERSLNEIEEVTEYSRTLQGDSSIMPSSPPQARRHFVQHAAPFSHTPSSVARQLQSDSGSDDTPTPLFRETAPQHETVEESSFVSTSSAGRSDGLRAAAQLQRESSAGTSTSSRSRAHPILSKFGPLPRVEPWTKTHYKALDKLHAAHLKYPTLFCSLTVPPTTLSRANAALLASFASTTEKNYVGAQVSAWGYTFTMTPQLITLCEVFMHLLTLSSIEDYEAMSGREIEMGDVAPGRTGSKISREEVMRRLCTVVLGDHVRADEKKGFKVKKTGALKIVGAGGGEL</sequence>
<reference evidence="4" key="1">
    <citation type="submission" date="2018-12" db="EMBL/GenBank/DDBJ databases">
        <authorList>
            <person name="Syme R.A."/>
            <person name="Farfan-Caceres L."/>
            <person name="Lichtenzveig J."/>
        </authorList>
    </citation>
    <scope>NUCLEOTIDE SEQUENCE</scope>
    <source>
        <strain evidence="4">Al4</strain>
    </source>
</reference>
<feature type="compositionally biased region" description="Polar residues" evidence="3">
    <location>
        <begin position="221"/>
        <end position="244"/>
    </location>
</feature>
<dbReference type="GO" id="GO:0003677">
    <property type="term" value="F:DNA binding"/>
    <property type="evidence" value="ECO:0007669"/>
    <property type="project" value="UniProtKB-KW"/>
</dbReference>
<comment type="caution">
    <text evidence="4">The sequence shown here is derived from an EMBL/GenBank/DDBJ whole genome shotgun (WGS) entry which is preliminary data.</text>
</comment>
<feature type="region of interest" description="Disordered" evidence="3">
    <location>
        <begin position="963"/>
        <end position="1040"/>
    </location>
</feature>
<evidence type="ECO:0000256" key="2">
    <source>
        <dbReference type="ARBA" id="ARBA00023125"/>
    </source>
</evidence>
<dbReference type="AlphaFoldDB" id="A0A8H7MM25"/>
<feature type="region of interest" description="Disordered" evidence="3">
    <location>
        <begin position="501"/>
        <end position="875"/>
    </location>
</feature>
<feature type="compositionally biased region" description="Basic and acidic residues" evidence="3">
    <location>
        <begin position="501"/>
        <end position="513"/>
    </location>
</feature>
<feature type="compositionally biased region" description="Basic residues" evidence="3">
    <location>
        <begin position="696"/>
        <end position="708"/>
    </location>
</feature>
<gene>
    <name evidence="4" type="ORF">EKO04_001421</name>
</gene>
<reference evidence="4" key="2">
    <citation type="submission" date="2020-09" db="EMBL/GenBank/DDBJ databases">
        <title>Reference genome assembly for Australian Ascochyta lentis isolate Al4.</title>
        <authorList>
            <person name="Lee R.C."/>
            <person name="Farfan-Caceres L.M."/>
            <person name="Debler J.W."/>
            <person name="Williams A.H."/>
            <person name="Henares B.M."/>
        </authorList>
    </citation>
    <scope>NUCLEOTIDE SEQUENCE</scope>
    <source>
        <strain evidence="4">Al4</strain>
    </source>
</reference>
<accession>A0A8H7MM25</accession>
<feature type="compositionally biased region" description="Polar residues" evidence="3">
    <location>
        <begin position="29"/>
        <end position="38"/>
    </location>
</feature>
<feature type="compositionally biased region" description="Polar residues" evidence="3">
    <location>
        <begin position="628"/>
        <end position="640"/>
    </location>
</feature>